<dbReference type="NCBIfam" id="NF003989">
    <property type="entry name" value="PRK05472.1-3"/>
    <property type="match status" value="1"/>
</dbReference>
<dbReference type="NCBIfam" id="NF003995">
    <property type="entry name" value="PRK05472.2-4"/>
    <property type="match status" value="1"/>
</dbReference>
<dbReference type="Pfam" id="PF06971">
    <property type="entry name" value="Put_DNA-bind_N"/>
    <property type="match status" value="1"/>
</dbReference>
<dbReference type="GO" id="GO:0051775">
    <property type="term" value="P:response to redox state"/>
    <property type="evidence" value="ECO:0007669"/>
    <property type="project" value="InterPro"/>
</dbReference>
<evidence type="ECO:0000313" key="9">
    <source>
        <dbReference type="EMBL" id="ADY56199.1"/>
    </source>
</evidence>
<evidence type="ECO:0000256" key="6">
    <source>
        <dbReference type="ARBA" id="ARBA00023163"/>
    </source>
</evidence>
<evidence type="ECO:0000313" key="10">
    <source>
        <dbReference type="Proteomes" id="UP000007488"/>
    </source>
</evidence>
<dbReference type="KEGG" id="sgy:Sgly_1903"/>
<dbReference type="PANTHER" id="PTHR35786">
    <property type="entry name" value="REDOX-SENSING TRANSCRIPTIONAL REPRESSOR REX"/>
    <property type="match status" value="1"/>
</dbReference>
<reference evidence="10" key="2">
    <citation type="submission" date="2011-02" db="EMBL/GenBank/DDBJ databases">
        <title>The complete genome of Syntrophobotulus glycolicus DSM 8271.</title>
        <authorList>
            <person name="Lucas S."/>
            <person name="Copeland A."/>
            <person name="Lapidus A."/>
            <person name="Bruce D."/>
            <person name="Goodwin L."/>
            <person name="Pitluck S."/>
            <person name="Kyrpides N."/>
            <person name="Mavromatis K."/>
            <person name="Pagani I."/>
            <person name="Ivanova N."/>
            <person name="Mikhailova N."/>
            <person name="Chertkov O."/>
            <person name="Held B."/>
            <person name="Detter J.C."/>
            <person name="Tapia R."/>
            <person name="Han C."/>
            <person name="Land M."/>
            <person name="Hauser L."/>
            <person name="Markowitz V."/>
            <person name="Cheng J.-F."/>
            <person name="Hugenholtz P."/>
            <person name="Woyke T."/>
            <person name="Wu D."/>
            <person name="Spring S."/>
            <person name="Schroeder M."/>
            <person name="Brambilla E."/>
            <person name="Klenk H.-P."/>
            <person name="Eisen J.A."/>
        </authorList>
    </citation>
    <scope>NUCLEOTIDE SEQUENCE [LARGE SCALE GENOMIC DNA]</scope>
    <source>
        <strain evidence="10">DSM 8271 / FlGlyR</strain>
    </source>
</reference>
<protein>
    <recommendedName>
        <fullName evidence="7">Redox-sensing transcriptional repressor Rex</fullName>
    </recommendedName>
</protein>
<dbReference type="GO" id="GO:0003700">
    <property type="term" value="F:DNA-binding transcription factor activity"/>
    <property type="evidence" value="ECO:0007669"/>
    <property type="project" value="UniProtKB-UniRule"/>
</dbReference>
<feature type="binding site" evidence="7">
    <location>
        <begin position="91"/>
        <end position="96"/>
    </location>
    <ligand>
        <name>NAD(+)</name>
        <dbReference type="ChEBI" id="CHEBI:57540"/>
    </ligand>
</feature>
<comment type="subcellular location">
    <subcellularLocation>
        <location evidence="7">Cytoplasm</location>
    </subcellularLocation>
</comment>
<evidence type="ECO:0000256" key="4">
    <source>
        <dbReference type="ARBA" id="ARBA00023027"/>
    </source>
</evidence>
<dbReference type="InterPro" id="IPR036390">
    <property type="entry name" value="WH_DNA-bd_sf"/>
</dbReference>
<comment type="subunit">
    <text evidence="7">Homodimer.</text>
</comment>
<evidence type="ECO:0000259" key="8">
    <source>
        <dbReference type="SMART" id="SM00881"/>
    </source>
</evidence>
<dbReference type="SUPFAM" id="SSF51735">
    <property type="entry name" value="NAD(P)-binding Rossmann-fold domains"/>
    <property type="match status" value="1"/>
</dbReference>
<evidence type="ECO:0000256" key="7">
    <source>
        <dbReference type="HAMAP-Rule" id="MF_01131"/>
    </source>
</evidence>
<dbReference type="RefSeq" id="WP_013625067.1">
    <property type="nucleotide sequence ID" value="NC_015172.1"/>
</dbReference>
<proteinExistence type="inferred from homology"/>
<dbReference type="NCBIfam" id="NF003996">
    <property type="entry name" value="PRK05472.2-5"/>
    <property type="match status" value="1"/>
</dbReference>
<dbReference type="Gene3D" id="3.40.50.720">
    <property type="entry name" value="NAD(P)-binding Rossmann-like Domain"/>
    <property type="match status" value="1"/>
</dbReference>
<dbReference type="InterPro" id="IPR022876">
    <property type="entry name" value="Tscrpt_rep_Rex"/>
</dbReference>
<name>F0T0R0_SYNGF</name>
<keyword evidence="3 7" id="KW-0805">Transcription regulation</keyword>
<keyword evidence="2 7" id="KW-0678">Repressor</keyword>
<keyword evidence="5 7" id="KW-0238">DNA-binding</keyword>
<accession>F0T0R0</accession>
<comment type="similarity">
    <text evidence="7">Belongs to the transcriptional regulatory Rex family.</text>
</comment>
<dbReference type="GO" id="GO:0003677">
    <property type="term" value="F:DNA binding"/>
    <property type="evidence" value="ECO:0007669"/>
    <property type="project" value="UniProtKB-UniRule"/>
</dbReference>
<dbReference type="HOGENOM" id="CLU_061534_1_0_9"/>
<evidence type="ECO:0000256" key="2">
    <source>
        <dbReference type="ARBA" id="ARBA00022491"/>
    </source>
</evidence>
<dbReference type="STRING" id="645991.Sgly_1903"/>
<dbReference type="InterPro" id="IPR036388">
    <property type="entry name" value="WH-like_DNA-bd_sf"/>
</dbReference>
<feature type="DNA-binding region" description="H-T-H motif" evidence="7">
    <location>
        <begin position="17"/>
        <end position="56"/>
    </location>
</feature>
<dbReference type="NCBIfam" id="NF003994">
    <property type="entry name" value="PRK05472.2-3"/>
    <property type="match status" value="1"/>
</dbReference>
<reference evidence="9 10" key="1">
    <citation type="journal article" date="2011" name="Stand. Genomic Sci.">
        <title>Complete genome sequence of Syntrophobotulus glycolicus type strain (FlGlyR).</title>
        <authorList>
            <person name="Han C."/>
            <person name="Mwirichia R."/>
            <person name="Chertkov O."/>
            <person name="Held B."/>
            <person name="Lapidus A."/>
            <person name="Nolan M."/>
            <person name="Lucas S."/>
            <person name="Hammon N."/>
            <person name="Deshpande S."/>
            <person name="Cheng J.F."/>
            <person name="Tapia R."/>
            <person name="Goodwin L."/>
            <person name="Pitluck S."/>
            <person name="Huntemann M."/>
            <person name="Liolios K."/>
            <person name="Ivanova N."/>
            <person name="Pagani I."/>
            <person name="Mavromatis K."/>
            <person name="Ovchinikova G."/>
            <person name="Pati A."/>
            <person name="Chen A."/>
            <person name="Palaniappan K."/>
            <person name="Land M."/>
            <person name="Hauser L."/>
            <person name="Brambilla E.M."/>
            <person name="Rohde M."/>
            <person name="Spring S."/>
            <person name="Sikorski J."/>
            <person name="Goker M."/>
            <person name="Woyke T."/>
            <person name="Bristow J."/>
            <person name="Eisen J.A."/>
            <person name="Markowitz V."/>
            <person name="Hugenholtz P."/>
            <person name="Kyrpides N.C."/>
            <person name="Klenk H.P."/>
            <person name="Detter J.C."/>
        </authorList>
    </citation>
    <scope>NUCLEOTIDE SEQUENCE [LARGE SCALE GENOMIC DNA]</scope>
    <source>
        <strain evidence="10">DSM 8271 / FlGlyR</strain>
    </source>
</reference>
<evidence type="ECO:0000256" key="5">
    <source>
        <dbReference type="ARBA" id="ARBA00023125"/>
    </source>
</evidence>
<dbReference type="Pfam" id="PF02629">
    <property type="entry name" value="CoA_binding"/>
    <property type="match status" value="1"/>
</dbReference>
<dbReference type="HAMAP" id="MF_01131">
    <property type="entry name" value="Rex"/>
    <property type="match status" value="1"/>
</dbReference>
<dbReference type="eggNOG" id="COG2344">
    <property type="taxonomic scope" value="Bacteria"/>
</dbReference>
<dbReference type="AlphaFoldDB" id="F0T0R0"/>
<gene>
    <name evidence="7" type="primary">rex</name>
    <name evidence="9" type="ordered locus">Sgly_1903</name>
</gene>
<dbReference type="SUPFAM" id="SSF46785">
    <property type="entry name" value="Winged helix' DNA-binding domain"/>
    <property type="match status" value="1"/>
</dbReference>
<organism evidence="9 10">
    <name type="scientific">Syntrophobotulus glycolicus (strain DSM 8271 / FlGlyR)</name>
    <dbReference type="NCBI Taxonomy" id="645991"/>
    <lineage>
        <taxon>Bacteria</taxon>
        <taxon>Bacillati</taxon>
        <taxon>Bacillota</taxon>
        <taxon>Clostridia</taxon>
        <taxon>Eubacteriales</taxon>
        <taxon>Desulfitobacteriaceae</taxon>
        <taxon>Syntrophobotulus</taxon>
    </lineage>
</organism>
<dbReference type="InterPro" id="IPR003781">
    <property type="entry name" value="CoA-bd"/>
</dbReference>
<dbReference type="GO" id="GO:0005737">
    <property type="term" value="C:cytoplasm"/>
    <property type="evidence" value="ECO:0007669"/>
    <property type="project" value="UniProtKB-SubCell"/>
</dbReference>
<dbReference type="SMART" id="SM00881">
    <property type="entry name" value="CoA_binding"/>
    <property type="match status" value="1"/>
</dbReference>
<sequence length="216" mass="24312">MKEHKKLPSAVIKRMPRYYRYLTTLQQMGISRISSRDLGNRMGVTASQVRHDFFSFGASGLQGYGYDVDLLRQEIRDIFGLDDLFSVIIIGAGNLGHALAKYSGFEKNGYKIAAIFDVKPEIIGERINDIEIIHLDKLQEYVQDNHVDIAALTVPEIRVLEVAKLVTDNGIKALWNFSPIELLASDDIVVENIQMIDSLMVLGYNLRTAEAKLNPN</sequence>
<evidence type="ECO:0000256" key="1">
    <source>
        <dbReference type="ARBA" id="ARBA00022490"/>
    </source>
</evidence>
<dbReference type="Proteomes" id="UP000007488">
    <property type="component" value="Chromosome"/>
</dbReference>
<keyword evidence="6 7" id="KW-0804">Transcription</keyword>
<feature type="domain" description="CoA-binding" evidence="8">
    <location>
        <begin position="80"/>
        <end position="181"/>
    </location>
</feature>
<dbReference type="OrthoDB" id="9784760at2"/>
<comment type="function">
    <text evidence="7">Modulates transcription in response to changes in cellular NADH/NAD(+) redox state.</text>
</comment>
<dbReference type="GO" id="GO:0045892">
    <property type="term" value="P:negative regulation of DNA-templated transcription"/>
    <property type="evidence" value="ECO:0007669"/>
    <property type="project" value="InterPro"/>
</dbReference>
<keyword evidence="4 7" id="KW-0520">NAD</keyword>
<dbReference type="InterPro" id="IPR009718">
    <property type="entry name" value="Rex_DNA-bd_C_dom"/>
</dbReference>
<dbReference type="InterPro" id="IPR036291">
    <property type="entry name" value="NAD(P)-bd_dom_sf"/>
</dbReference>
<dbReference type="PANTHER" id="PTHR35786:SF1">
    <property type="entry name" value="REDOX-SENSING TRANSCRIPTIONAL REPRESSOR REX 1"/>
    <property type="match status" value="1"/>
</dbReference>
<dbReference type="Gene3D" id="1.10.10.10">
    <property type="entry name" value="Winged helix-like DNA-binding domain superfamily/Winged helix DNA-binding domain"/>
    <property type="match status" value="1"/>
</dbReference>
<dbReference type="EMBL" id="CP002547">
    <property type="protein sequence ID" value="ADY56199.1"/>
    <property type="molecule type" value="Genomic_DNA"/>
</dbReference>
<dbReference type="NCBIfam" id="NF003990">
    <property type="entry name" value="PRK05472.1-4"/>
    <property type="match status" value="1"/>
</dbReference>
<keyword evidence="10" id="KW-1185">Reference proteome</keyword>
<keyword evidence="1 7" id="KW-0963">Cytoplasm</keyword>
<evidence type="ECO:0000256" key="3">
    <source>
        <dbReference type="ARBA" id="ARBA00023015"/>
    </source>
</evidence>